<accession>A0A3S4LBD1</accession>
<dbReference type="KEGG" id="svf:NCTC3166_01752"/>
<dbReference type="AlphaFoldDB" id="A0A3S4LBD1"/>
<evidence type="ECO:0000313" key="1">
    <source>
        <dbReference type="EMBL" id="VED67917.1"/>
    </source>
</evidence>
<gene>
    <name evidence="1" type="ORF">NCTC3166_01752</name>
</gene>
<dbReference type="Proteomes" id="UP000270025">
    <property type="component" value="Chromosome"/>
</dbReference>
<organism evidence="1 2">
    <name type="scientific">Streptococcus viridans</name>
    <dbReference type="NCBI Taxonomy" id="78535"/>
    <lineage>
        <taxon>Bacteria</taxon>
        <taxon>Bacillati</taxon>
        <taxon>Bacillota</taxon>
        <taxon>Bacilli</taxon>
        <taxon>Lactobacillales</taxon>
        <taxon>Streptococcaceae</taxon>
        <taxon>Streptococcus</taxon>
    </lineage>
</organism>
<evidence type="ECO:0000313" key="2">
    <source>
        <dbReference type="Proteomes" id="UP000270025"/>
    </source>
</evidence>
<protein>
    <submittedName>
        <fullName evidence="1">Uncharacterized protein</fullName>
    </submittedName>
</protein>
<dbReference type="RefSeq" id="WP_126404870.1">
    <property type="nucleotide sequence ID" value="NZ_LR134266.1"/>
</dbReference>
<proteinExistence type="predicted"/>
<reference evidence="1 2" key="1">
    <citation type="submission" date="2018-12" db="EMBL/GenBank/DDBJ databases">
        <authorList>
            <consortium name="Pathogen Informatics"/>
        </authorList>
    </citation>
    <scope>NUCLEOTIDE SEQUENCE [LARGE SCALE GENOMIC DNA]</scope>
    <source>
        <strain evidence="1 2">NCTC3166</strain>
    </source>
</reference>
<dbReference type="EMBL" id="LR134266">
    <property type="protein sequence ID" value="VED67917.1"/>
    <property type="molecule type" value="Genomic_DNA"/>
</dbReference>
<name>A0A3S4LBD1_9STRE</name>
<keyword evidence="2" id="KW-1185">Reference proteome</keyword>
<sequence length="176" mass="20942">MIYVIEYNYPSKMLVEHINNYLEKKRVRNLPVKLVYNGNISYIDYDLKNIYFFSCQGNSGINAYKELERIRRNDPFGRIIVHSNKVDGRRLMDHKLQVYGLMELSLNDYGKPDLYYQELDFLLGDLYEELWEMAAEAKYAAGKKTNQLFPRWGPEIGIYPPKRYSIHLRQNPDEDN</sequence>